<dbReference type="Proteomes" id="UP000000305">
    <property type="component" value="Unassembled WGS sequence"/>
</dbReference>
<dbReference type="KEGG" id="dpx:DAPPUDRAFT_118030"/>
<evidence type="ECO:0000313" key="2">
    <source>
        <dbReference type="EMBL" id="EFX64607.1"/>
    </source>
</evidence>
<sequence length="310" mass="34861">MAKDCGRGRQEETNVRSVPNFKQLVLVTSCCEKKGIQWLKGPLVSSGKCSSKVVEQHAKDQQMLVNEGTTDLSTVGDFVLNEQKTFYEVPPLFAAILVRKYPHFRVEKIAKKSDCLIWPTGVHLEEHLDVVEAKGQMESLKKMVPTRWNTSRYIDHDSDGSDSSESPPFSHIGVTRCTNSAKQDDEEEETKAKKKKKTKNEMQTKTKQTRDDSQQVVTEFNNKILLASNGNGSQPGYQSRGYFRSKRSWKAALDAATSHFNFQLPLETHETFCELETNLDKNPVLTPKLKAVLSHVGSNKQRLGDGTPDT</sequence>
<organism evidence="2 3">
    <name type="scientific">Daphnia pulex</name>
    <name type="common">Water flea</name>
    <dbReference type="NCBI Taxonomy" id="6669"/>
    <lineage>
        <taxon>Eukaryota</taxon>
        <taxon>Metazoa</taxon>
        <taxon>Ecdysozoa</taxon>
        <taxon>Arthropoda</taxon>
        <taxon>Crustacea</taxon>
        <taxon>Branchiopoda</taxon>
        <taxon>Diplostraca</taxon>
        <taxon>Cladocera</taxon>
        <taxon>Anomopoda</taxon>
        <taxon>Daphniidae</taxon>
        <taxon>Daphnia</taxon>
    </lineage>
</organism>
<gene>
    <name evidence="2" type="ORF">DAPPUDRAFT_118030</name>
</gene>
<reference evidence="2 3" key="1">
    <citation type="journal article" date="2011" name="Science">
        <title>The ecoresponsive genome of Daphnia pulex.</title>
        <authorList>
            <person name="Colbourne J.K."/>
            <person name="Pfrender M.E."/>
            <person name="Gilbert D."/>
            <person name="Thomas W.K."/>
            <person name="Tucker A."/>
            <person name="Oakley T.H."/>
            <person name="Tokishita S."/>
            <person name="Aerts A."/>
            <person name="Arnold G.J."/>
            <person name="Basu M.K."/>
            <person name="Bauer D.J."/>
            <person name="Caceres C.E."/>
            <person name="Carmel L."/>
            <person name="Casola C."/>
            <person name="Choi J.H."/>
            <person name="Detter J.C."/>
            <person name="Dong Q."/>
            <person name="Dusheyko S."/>
            <person name="Eads B.D."/>
            <person name="Frohlich T."/>
            <person name="Geiler-Samerotte K.A."/>
            <person name="Gerlach D."/>
            <person name="Hatcher P."/>
            <person name="Jogdeo S."/>
            <person name="Krijgsveld J."/>
            <person name="Kriventseva E.V."/>
            <person name="Kultz D."/>
            <person name="Laforsch C."/>
            <person name="Lindquist E."/>
            <person name="Lopez J."/>
            <person name="Manak J.R."/>
            <person name="Muller J."/>
            <person name="Pangilinan J."/>
            <person name="Patwardhan R.P."/>
            <person name="Pitluck S."/>
            <person name="Pritham E.J."/>
            <person name="Rechtsteiner A."/>
            <person name="Rho M."/>
            <person name="Rogozin I.B."/>
            <person name="Sakarya O."/>
            <person name="Salamov A."/>
            <person name="Schaack S."/>
            <person name="Shapiro H."/>
            <person name="Shiga Y."/>
            <person name="Skalitzky C."/>
            <person name="Smith Z."/>
            <person name="Souvorov A."/>
            <person name="Sung W."/>
            <person name="Tang Z."/>
            <person name="Tsuchiya D."/>
            <person name="Tu H."/>
            <person name="Vos H."/>
            <person name="Wang M."/>
            <person name="Wolf Y.I."/>
            <person name="Yamagata H."/>
            <person name="Yamada T."/>
            <person name="Ye Y."/>
            <person name="Shaw J.R."/>
            <person name="Andrews J."/>
            <person name="Crease T.J."/>
            <person name="Tang H."/>
            <person name="Lucas S.M."/>
            <person name="Robertson H.M."/>
            <person name="Bork P."/>
            <person name="Koonin E.V."/>
            <person name="Zdobnov E.M."/>
            <person name="Grigoriev I.V."/>
            <person name="Lynch M."/>
            <person name="Boore J.L."/>
        </authorList>
    </citation>
    <scope>NUCLEOTIDE SEQUENCE [LARGE SCALE GENOMIC DNA]</scope>
</reference>
<evidence type="ECO:0000313" key="3">
    <source>
        <dbReference type="Proteomes" id="UP000000305"/>
    </source>
</evidence>
<keyword evidence="3" id="KW-1185">Reference proteome</keyword>
<dbReference type="InParanoid" id="E9HUH7"/>
<name>E9HUH7_DAPPU</name>
<dbReference type="EMBL" id="GL732810">
    <property type="protein sequence ID" value="EFX64607.1"/>
    <property type="molecule type" value="Genomic_DNA"/>
</dbReference>
<dbReference type="AlphaFoldDB" id="E9HUH7"/>
<feature type="compositionally biased region" description="Basic and acidic residues" evidence="1">
    <location>
        <begin position="199"/>
        <end position="213"/>
    </location>
</feature>
<dbReference type="HOGENOM" id="CLU_897925_0_0_1"/>
<evidence type="ECO:0000256" key="1">
    <source>
        <dbReference type="SAM" id="MobiDB-lite"/>
    </source>
</evidence>
<feature type="region of interest" description="Disordered" evidence="1">
    <location>
        <begin position="152"/>
        <end position="214"/>
    </location>
</feature>
<protein>
    <submittedName>
        <fullName evidence="2">Uncharacterized protein</fullName>
    </submittedName>
</protein>
<proteinExistence type="predicted"/>
<accession>E9HUH7</accession>